<name>A0A382J6B9_9ZZZZ</name>
<dbReference type="GO" id="GO:0005829">
    <property type="term" value="C:cytosol"/>
    <property type="evidence" value="ECO:0007669"/>
    <property type="project" value="TreeGrafter"/>
</dbReference>
<protein>
    <recommendedName>
        <fullName evidence="1">NADP-dependent oxidoreductase domain-containing protein</fullName>
    </recommendedName>
</protein>
<dbReference type="Pfam" id="PF00248">
    <property type="entry name" value="Aldo_ket_red"/>
    <property type="match status" value="1"/>
</dbReference>
<dbReference type="EMBL" id="UINC01071755">
    <property type="protein sequence ID" value="SVC06917.1"/>
    <property type="molecule type" value="Genomic_DNA"/>
</dbReference>
<dbReference type="InterPro" id="IPR023210">
    <property type="entry name" value="NADP_OxRdtase_dom"/>
</dbReference>
<dbReference type="PANTHER" id="PTHR42686">
    <property type="entry name" value="GH17980P-RELATED"/>
    <property type="match status" value="1"/>
</dbReference>
<evidence type="ECO:0000313" key="2">
    <source>
        <dbReference type="EMBL" id="SVC06917.1"/>
    </source>
</evidence>
<proteinExistence type="predicted"/>
<reference evidence="2" key="1">
    <citation type="submission" date="2018-05" db="EMBL/GenBank/DDBJ databases">
        <authorList>
            <person name="Lanie J.A."/>
            <person name="Ng W.-L."/>
            <person name="Kazmierczak K.M."/>
            <person name="Andrzejewski T.M."/>
            <person name="Davidsen T.M."/>
            <person name="Wayne K.J."/>
            <person name="Tettelin H."/>
            <person name="Glass J.I."/>
            <person name="Rusch D."/>
            <person name="Podicherti R."/>
            <person name="Tsui H.-C.T."/>
            <person name="Winkler M.E."/>
        </authorList>
    </citation>
    <scope>NUCLEOTIDE SEQUENCE</scope>
</reference>
<dbReference type="PANTHER" id="PTHR42686:SF1">
    <property type="entry name" value="GH17980P-RELATED"/>
    <property type="match status" value="1"/>
</dbReference>
<dbReference type="AlphaFoldDB" id="A0A382J6B9"/>
<dbReference type="Gene3D" id="3.20.20.100">
    <property type="entry name" value="NADP-dependent oxidoreductase domain"/>
    <property type="match status" value="1"/>
</dbReference>
<evidence type="ECO:0000259" key="1">
    <source>
        <dbReference type="Pfam" id="PF00248"/>
    </source>
</evidence>
<organism evidence="2">
    <name type="scientific">marine metagenome</name>
    <dbReference type="NCBI Taxonomy" id="408172"/>
    <lineage>
        <taxon>unclassified sequences</taxon>
        <taxon>metagenomes</taxon>
        <taxon>ecological metagenomes</taxon>
    </lineage>
</organism>
<dbReference type="GO" id="GO:0016491">
    <property type="term" value="F:oxidoreductase activity"/>
    <property type="evidence" value="ECO:0007669"/>
    <property type="project" value="InterPro"/>
</dbReference>
<dbReference type="InterPro" id="IPR020471">
    <property type="entry name" value="AKR"/>
</dbReference>
<feature type="non-terminal residue" evidence="2">
    <location>
        <position position="260"/>
    </location>
</feature>
<accession>A0A382J6B9</accession>
<feature type="domain" description="NADP-dependent oxidoreductase" evidence="1">
    <location>
        <begin position="27"/>
        <end position="246"/>
    </location>
</feature>
<gene>
    <name evidence="2" type="ORF">METZ01_LOCUS259771</name>
</gene>
<dbReference type="SUPFAM" id="SSF51430">
    <property type="entry name" value="NAD(P)-linked oxidoreductase"/>
    <property type="match status" value="1"/>
</dbReference>
<dbReference type="InterPro" id="IPR036812">
    <property type="entry name" value="NAD(P)_OxRdtase_dom_sf"/>
</dbReference>
<sequence length="260" mass="29000">MVNTQSEFNVPRRRWGKSELEIPVVPYGTQGFGNNFGPVSDEEACQLIRRAVDIGINHFDAALCYGDSQRKLGVAIKNGTIRREEIIISVRVCCERNYEWNGIDYTTVNVIDHSANYAIANVEKQLELVGTDYFDVVFIHDPREIDPTLAKNGTFTGLLELKNRGLARNVGFAMNPHDFHLQAIETGDVDTLLTFNDYNLFGQSAAESVLPAAAAQDIGILNGWSIARGLLTGIDLSERDQENPNIKKATQMRHWCLDKG</sequence>